<dbReference type="PRINTS" id="PR00081">
    <property type="entry name" value="GDHRDH"/>
</dbReference>
<dbReference type="InterPro" id="IPR002347">
    <property type="entry name" value="SDR_fam"/>
</dbReference>
<accession>A0A344TMS0</accession>
<dbReference type="AlphaFoldDB" id="A0A344TMS0"/>
<protein>
    <submittedName>
        <fullName evidence="3">Short-chain dehydrogenase</fullName>
    </submittedName>
</protein>
<dbReference type="SUPFAM" id="SSF51735">
    <property type="entry name" value="NAD(P)-binding Rossmann-fold domains"/>
    <property type="match status" value="1"/>
</dbReference>
<dbReference type="InterPro" id="IPR036291">
    <property type="entry name" value="NAD(P)-bd_dom_sf"/>
</dbReference>
<evidence type="ECO:0000256" key="1">
    <source>
        <dbReference type="ARBA" id="ARBA00006484"/>
    </source>
</evidence>
<name>A0A344TMS0_9BACT</name>
<organism evidence="3 4">
    <name type="scientific">Runella rosea</name>
    <dbReference type="NCBI Taxonomy" id="2259595"/>
    <lineage>
        <taxon>Bacteria</taxon>
        <taxon>Pseudomonadati</taxon>
        <taxon>Bacteroidota</taxon>
        <taxon>Cytophagia</taxon>
        <taxon>Cytophagales</taxon>
        <taxon>Spirosomataceae</taxon>
        <taxon>Runella</taxon>
    </lineage>
</organism>
<reference evidence="3 4" key="1">
    <citation type="submission" date="2018-07" db="EMBL/GenBank/DDBJ databases">
        <title>Genome sequencing of Runella.</title>
        <authorList>
            <person name="Baek M.-G."/>
            <person name="Yi H."/>
        </authorList>
    </citation>
    <scope>NUCLEOTIDE SEQUENCE [LARGE SCALE GENOMIC DNA]</scope>
    <source>
        <strain evidence="3 4">HYN0085</strain>
    </source>
</reference>
<dbReference type="EMBL" id="CP030850">
    <property type="protein sequence ID" value="AXE19941.1"/>
    <property type="molecule type" value="Genomic_DNA"/>
</dbReference>
<dbReference type="RefSeq" id="WP_114068707.1">
    <property type="nucleotide sequence ID" value="NZ_CP030850.1"/>
</dbReference>
<sequence>MQKLKGKTILFTGAFGLIGKEICTHYMNEGARVAWADIRIDYDTVAWLQTHFNEADFIVVEMDITNEQQVADGIAKIVAHFGTLDILVNNAAIDAKFDKTGMSQVNQSRFENYPLDLLRRSVEVNLTGTIIVTQAACRQMLDQGYGNIINVASTYSVVAPNQDLYDFGQGTQNYKPIDYIASKSFIPNFTRYIATFYAKNNIRCNAVVPHGIFNNHDEAFLTNFAKLSPLQRMANREELRGPFTLLASDESTYMTGSVLMVDGGWTAW</sequence>
<evidence type="ECO:0000313" key="3">
    <source>
        <dbReference type="EMBL" id="AXE19941.1"/>
    </source>
</evidence>
<dbReference type="PRINTS" id="PR00080">
    <property type="entry name" value="SDRFAMILY"/>
</dbReference>
<keyword evidence="2" id="KW-0560">Oxidoreductase</keyword>
<evidence type="ECO:0000313" key="4">
    <source>
        <dbReference type="Proteomes" id="UP000251993"/>
    </source>
</evidence>
<dbReference type="Pfam" id="PF13561">
    <property type="entry name" value="adh_short_C2"/>
    <property type="match status" value="1"/>
</dbReference>
<comment type="similarity">
    <text evidence="1">Belongs to the short-chain dehydrogenases/reductases (SDR) family.</text>
</comment>
<proteinExistence type="inferred from homology"/>
<dbReference type="Gene3D" id="3.40.50.720">
    <property type="entry name" value="NAD(P)-binding Rossmann-like Domain"/>
    <property type="match status" value="1"/>
</dbReference>
<dbReference type="PANTHER" id="PTHR42760:SF133">
    <property type="entry name" value="3-OXOACYL-[ACYL-CARRIER-PROTEIN] REDUCTASE"/>
    <property type="match status" value="1"/>
</dbReference>
<keyword evidence="4" id="KW-1185">Reference proteome</keyword>
<dbReference type="OrthoDB" id="9788235at2"/>
<dbReference type="Proteomes" id="UP000251993">
    <property type="component" value="Chromosome"/>
</dbReference>
<gene>
    <name evidence="3" type="ORF">DR864_20405</name>
</gene>
<dbReference type="PANTHER" id="PTHR42760">
    <property type="entry name" value="SHORT-CHAIN DEHYDROGENASES/REDUCTASES FAMILY MEMBER"/>
    <property type="match status" value="1"/>
</dbReference>
<dbReference type="GO" id="GO:0016616">
    <property type="term" value="F:oxidoreductase activity, acting on the CH-OH group of donors, NAD or NADP as acceptor"/>
    <property type="evidence" value="ECO:0007669"/>
    <property type="project" value="TreeGrafter"/>
</dbReference>
<dbReference type="KEGG" id="run:DR864_20405"/>
<evidence type="ECO:0000256" key="2">
    <source>
        <dbReference type="ARBA" id="ARBA00023002"/>
    </source>
</evidence>